<evidence type="ECO:0000256" key="1">
    <source>
        <dbReference type="SAM" id="Phobius"/>
    </source>
</evidence>
<keyword evidence="3" id="KW-1185">Reference proteome</keyword>
<evidence type="ECO:0000313" key="3">
    <source>
        <dbReference type="Proteomes" id="UP000003112"/>
    </source>
</evidence>
<dbReference type="HOGENOM" id="CLU_3187259_0_0_10"/>
<comment type="caution">
    <text evidence="2">The sequence shown here is derived from an EMBL/GenBank/DDBJ whole genome shotgun (WGS) entry which is preliminary data.</text>
</comment>
<keyword evidence="1" id="KW-1133">Transmembrane helix</keyword>
<gene>
    <name evidence="2" type="ORF">HMPREF6485_1389</name>
</gene>
<proteinExistence type="predicted"/>
<dbReference type="Proteomes" id="UP000003112">
    <property type="component" value="Unassembled WGS sequence"/>
</dbReference>
<dbReference type="EMBL" id="AEPD01000026">
    <property type="protein sequence ID" value="EFU30820.1"/>
    <property type="molecule type" value="Genomic_DNA"/>
</dbReference>
<accession>E6K6Y9</accession>
<sequence length="46" mass="5417">MLYPVPPSVWVEISKRKFIIIKNKFVIINFLFIIIFCVIYNLNSAA</sequence>
<keyword evidence="1" id="KW-0812">Transmembrane</keyword>
<name>E6K6Y9_9BACT</name>
<protein>
    <submittedName>
        <fullName evidence="2">Uncharacterized protein</fullName>
    </submittedName>
</protein>
<evidence type="ECO:0000313" key="2">
    <source>
        <dbReference type="EMBL" id="EFU30820.1"/>
    </source>
</evidence>
<reference evidence="2 3" key="1">
    <citation type="submission" date="2010-10" db="EMBL/GenBank/DDBJ databases">
        <authorList>
            <person name="Muzny D."/>
            <person name="Qin X."/>
            <person name="Deng J."/>
            <person name="Jiang H."/>
            <person name="Liu Y."/>
            <person name="Qu J."/>
            <person name="Song X.-Z."/>
            <person name="Zhang L."/>
            <person name="Thornton R."/>
            <person name="Coyle M."/>
            <person name="Francisco L."/>
            <person name="Jackson L."/>
            <person name="Javaid M."/>
            <person name="Korchina V."/>
            <person name="Kovar C."/>
            <person name="Mata R."/>
            <person name="Mathew T."/>
            <person name="Ngo R."/>
            <person name="Nguyen L."/>
            <person name="Nguyen N."/>
            <person name="Okwuonu G."/>
            <person name="Ongeri F."/>
            <person name="Pham C."/>
            <person name="Simmons D."/>
            <person name="Wilczek-Boney K."/>
            <person name="Hale W."/>
            <person name="Jakkamsetti A."/>
            <person name="Pham P."/>
            <person name="Ruth R."/>
            <person name="San Lucas F."/>
            <person name="Warren J."/>
            <person name="Zhang J."/>
            <person name="Zhao Z."/>
            <person name="Zhou C."/>
            <person name="Zhu D."/>
            <person name="Lee S."/>
            <person name="Bess C."/>
            <person name="Blankenburg K."/>
            <person name="Forbes L."/>
            <person name="Fu Q."/>
            <person name="Gubbala S."/>
            <person name="Hirani K."/>
            <person name="Jayaseelan J.C."/>
            <person name="Lara F."/>
            <person name="Munidasa M."/>
            <person name="Palculict T."/>
            <person name="Patil S."/>
            <person name="Pu L.-L."/>
            <person name="Saada N."/>
            <person name="Tang L."/>
            <person name="Weissenberger G."/>
            <person name="Zhu Y."/>
            <person name="Hemphill L."/>
            <person name="Shang Y."/>
            <person name="Youmans B."/>
            <person name="Ayvaz T."/>
            <person name="Ross M."/>
            <person name="Santibanez J."/>
            <person name="Aqrawi P."/>
            <person name="Gross S."/>
            <person name="Joshi V."/>
            <person name="Fowler G."/>
            <person name="Nazareth L."/>
            <person name="Reid J."/>
            <person name="Worley K."/>
            <person name="Petrosino J."/>
            <person name="Highlander S."/>
            <person name="Gibbs R."/>
        </authorList>
    </citation>
    <scope>NUCLEOTIDE SEQUENCE [LARGE SCALE GENOMIC DNA]</scope>
    <source>
        <strain evidence="2 3">ATCC 33574</strain>
    </source>
</reference>
<organism evidence="2 3">
    <name type="scientific">Segatella buccae ATCC 33574</name>
    <dbReference type="NCBI Taxonomy" id="873513"/>
    <lineage>
        <taxon>Bacteria</taxon>
        <taxon>Pseudomonadati</taxon>
        <taxon>Bacteroidota</taxon>
        <taxon>Bacteroidia</taxon>
        <taxon>Bacteroidales</taxon>
        <taxon>Prevotellaceae</taxon>
        <taxon>Segatella</taxon>
    </lineage>
</organism>
<dbReference type="AlphaFoldDB" id="E6K6Y9"/>
<keyword evidence="1" id="KW-0472">Membrane</keyword>
<feature type="transmembrane region" description="Helical" evidence="1">
    <location>
        <begin position="25"/>
        <end position="42"/>
    </location>
</feature>